<dbReference type="Proteomes" id="UP000504607">
    <property type="component" value="Chromosome 5"/>
</dbReference>
<organism evidence="3 4">
    <name type="scientific">Elaeis guineensis var. tenera</name>
    <name type="common">Oil palm</name>
    <dbReference type="NCBI Taxonomy" id="51953"/>
    <lineage>
        <taxon>Eukaryota</taxon>
        <taxon>Viridiplantae</taxon>
        <taxon>Streptophyta</taxon>
        <taxon>Embryophyta</taxon>
        <taxon>Tracheophyta</taxon>
        <taxon>Spermatophyta</taxon>
        <taxon>Magnoliopsida</taxon>
        <taxon>Liliopsida</taxon>
        <taxon>Arecaceae</taxon>
        <taxon>Arecoideae</taxon>
        <taxon>Cocoseae</taxon>
        <taxon>Elaeidinae</taxon>
        <taxon>Elaeis</taxon>
    </lineage>
</organism>
<evidence type="ECO:0000256" key="1">
    <source>
        <dbReference type="SAM" id="MobiDB-lite"/>
    </source>
</evidence>
<evidence type="ECO:0000313" key="3">
    <source>
        <dbReference type="Proteomes" id="UP000504607"/>
    </source>
</evidence>
<protein>
    <submittedName>
        <fullName evidence="4">Uncharacterized protein LOC109505875</fullName>
    </submittedName>
</protein>
<feature type="region of interest" description="Disordered" evidence="1">
    <location>
        <begin position="1"/>
        <end position="25"/>
    </location>
</feature>
<evidence type="ECO:0000256" key="2">
    <source>
        <dbReference type="SAM" id="Phobius"/>
    </source>
</evidence>
<dbReference type="AlphaFoldDB" id="A0A6J0PJ33"/>
<keyword evidence="3" id="KW-1185">Reference proteome</keyword>
<accession>A0A6J0PJ33</accession>
<name>A0A6J0PJ33_ELAGV</name>
<keyword evidence="2" id="KW-0472">Membrane</keyword>
<dbReference type="GeneID" id="109505875"/>
<evidence type="ECO:0000313" key="4">
    <source>
        <dbReference type="RefSeq" id="XP_019706229.1"/>
    </source>
</evidence>
<proteinExistence type="predicted"/>
<feature type="compositionally biased region" description="Low complexity" evidence="1">
    <location>
        <begin position="175"/>
        <end position="192"/>
    </location>
</feature>
<feature type="transmembrane region" description="Helical" evidence="2">
    <location>
        <begin position="51"/>
        <end position="69"/>
    </location>
</feature>
<keyword evidence="2" id="KW-1133">Transmembrane helix</keyword>
<feature type="compositionally biased region" description="Pro residues" evidence="1">
    <location>
        <begin position="1"/>
        <end position="10"/>
    </location>
</feature>
<feature type="region of interest" description="Disordered" evidence="1">
    <location>
        <begin position="123"/>
        <end position="192"/>
    </location>
</feature>
<dbReference type="InParanoid" id="A0A6J0PJ33"/>
<reference evidence="4" key="1">
    <citation type="submission" date="2025-08" db="UniProtKB">
        <authorList>
            <consortium name="RefSeq"/>
        </authorList>
    </citation>
    <scope>IDENTIFICATION</scope>
</reference>
<dbReference type="OrthoDB" id="1083961at2759"/>
<gene>
    <name evidence="4" type="primary">LOC109505875</name>
</gene>
<dbReference type="KEGG" id="egu:109505875"/>
<sequence>MASPQPPPTTPANEHEAAPPPHSLHRPQRRLWSRFRLSSCLPSPCLRPKKVLIHSSWITLVGLFLIRLATADTSSATEARVFAIAGAAVASLPWLLIFLATAAITVFFEAGICDLTWIFSGSGGGPPRRKHRQEQNAEDDGSDDAIGAAARARGGGAADEGAGKDGTCLPSAVDEASTSSAAPAAAEAASPP</sequence>
<feature type="transmembrane region" description="Helical" evidence="2">
    <location>
        <begin position="81"/>
        <end position="108"/>
    </location>
</feature>
<keyword evidence="2" id="KW-0812">Transmembrane</keyword>
<dbReference type="RefSeq" id="XP_019706229.1">
    <property type="nucleotide sequence ID" value="XM_019850670.2"/>
</dbReference>